<evidence type="ECO:0000256" key="1">
    <source>
        <dbReference type="ARBA" id="ARBA00005725"/>
    </source>
</evidence>
<dbReference type="GeneID" id="75833679"/>
<gene>
    <name evidence="5" type="ORF">J7T54_007203</name>
</gene>
<reference evidence="5" key="2">
    <citation type="submission" date="2022-07" db="EMBL/GenBank/DDBJ databases">
        <authorList>
            <person name="Goncalves M.F.M."/>
            <person name="Hilario S."/>
            <person name="Van De Peer Y."/>
            <person name="Esteves A.C."/>
            <person name="Alves A."/>
        </authorList>
    </citation>
    <scope>NUCLEOTIDE SEQUENCE</scope>
    <source>
        <strain evidence="5">MUM 19.33</strain>
    </source>
</reference>
<dbReference type="OrthoDB" id="419598at2759"/>
<name>A0A9Q0B8V8_9HYPO</name>
<dbReference type="PANTHER" id="PTHR47706">
    <property type="entry name" value="NMRA-LIKE FAMILY PROTEIN"/>
    <property type="match status" value="1"/>
</dbReference>
<evidence type="ECO:0000259" key="4">
    <source>
        <dbReference type="Pfam" id="PF05368"/>
    </source>
</evidence>
<dbReference type="Pfam" id="PF05368">
    <property type="entry name" value="NmrA"/>
    <property type="match status" value="1"/>
</dbReference>
<dbReference type="EMBL" id="JAGIXG020000080">
    <property type="protein sequence ID" value="KAI6778157.1"/>
    <property type="molecule type" value="Genomic_DNA"/>
</dbReference>
<organism evidence="5 6">
    <name type="scientific">Emericellopsis cladophorae</name>
    <dbReference type="NCBI Taxonomy" id="2686198"/>
    <lineage>
        <taxon>Eukaryota</taxon>
        <taxon>Fungi</taxon>
        <taxon>Dikarya</taxon>
        <taxon>Ascomycota</taxon>
        <taxon>Pezizomycotina</taxon>
        <taxon>Sordariomycetes</taxon>
        <taxon>Hypocreomycetidae</taxon>
        <taxon>Hypocreales</taxon>
        <taxon>Bionectriaceae</taxon>
        <taxon>Emericellopsis</taxon>
    </lineage>
</organism>
<dbReference type="InterPro" id="IPR051609">
    <property type="entry name" value="NmrA/Isoflavone_reductase-like"/>
</dbReference>
<evidence type="ECO:0000313" key="5">
    <source>
        <dbReference type="EMBL" id="KAI6778157.1"/>
    </source>
</evidence>
<sequence>MRVAIAGSGGVARYLVEELTADGNEVVVLTRSKKFFFDVVSGVEQFIADYSNVESLMKGMEGATTVIVAILDHSSAFVDISSRIIEAAKRSPTVTRLIPSEYSGNIEDFPDMPRFEAIIHEPIRKILRAQTELEYTLLANGWFVDYLIPTHNRHLNDIGDANPVNFAKRTIQIPGTGKEGVDLTAVRDMARAVAKLLRAPSGEWDEITNISGEKSTWNEVAALIKEKNPDMIVSYRTLNNFIDDLHASKTDWDRLLAGFGIHSASGAGSLPAHRVAAQRAKFFAGVKFRTARDVVEEAECNPDTII</sequence>
<reference evidence="5" key="1">
    <citation type="journal article" date="2021" name="J Fungi (Basel)">
        <title>Genomic and Metabolomic Analyses of the Marine Fungus Emericellopsis cladophorae: Insights into Saltwater Adaptability Mechanisms and Its Biosynthetic Potential.</title>
        <authorList>
            <person name="Goncalves M.F.M."/>
            <person name="Hilario S."/>
            <person name="Van de Peer Y."/>
            <person name="Esteves A.C."/>
            <person name="Alves A."/>
        </authorList>
    </citation>
    <scope>NUCLEOTIDE SEQUENCE</scope>
    <source>
        <strain evidence="5">MUM 19.33</strain>
    </source>
</reference>
<keyword evidence="3" id="KW-0560">Oxidoreductase</keyword>
<dbReference type="AlphaFoldDB" id="A0A9Q0B8V8"/>
<dbReference type="RefSeq" id="XP_051359013.1">
    <property type="nucleotide sequence ID" value="XM_051510064.1"/>
</dbReference>
<feature type="domain" description="NmrA-like" evidence="4">
    <location>
        <begin position="5"/>
        <end position="227"/>
    </location>
</feature>
<dbReference type="InterPro" id="IPR008030">
    <property type="entry name" value="NmrA-like"/>
</dbReference>
<keyword evidence="2" id="KW-0521">NADP</keyword>
<protein>
    <submittedName>
        <fullName evidence="5">F420-dependent nadp reductase</fullName>
    </submittedName>
</protein>
<dbReference type="SUPFAM" id="SSF51735">
    <property type="entry name" value="NAD(P)-binding Rossmann-fold domains"/>
    <property type="match status" value="1"/>
</dbReference>
<comment type="caution">
    <text evidence="5">The sequence shown here is derived from an EMBL/GenBank/DDBJ whole genome shotgun (WGS) entry which is preliminary data.</text>
</comment>
<dbReference type="InterPro" id="IPR036291">
    <property type="entry name" value="NAD(P)-bd_dom_sf"/>
</dbReference>
<dbReference type="Gene3D" id="3.40.50.720">
    <property type="entry name" value="NAD(P)-binding Rossmann-like Domain"/>
    <property type="match status" value="2"/>
</dbReference>
<accession>A0A9Q0B8V8</accession>
<comment type="similarity">
    <text evidence="1">Belongs to the NmrA-type oxidoreductase family. Isoflavone reductase subfamily.</text>
</comment>
<dbReference type="GO" id="GO:0016491">
    <property type="term" value="F:oxidoreductase activity"/>
    <property type="evidence" value="ECO:0007669"/>
    <property type="project" value="UniProtKB-KW"/>
</dbReference>
<keyword evidence="6" id="KW-1185">Reference proteome</keyword>
<dbReference type="Proteomes" id="UP001055219">
    <property type="component" value="Unassembled WGS sequence"/>
</dbReference>
<evidence type="ECO:0000313" key="6">
    <source>
        <dbReference type="Proteomes" id="UP001055219"/>
    </source>
</evidence>
<evidence type="ECO:0000256" key="2">
    <source>
        <dbReference type="ARBA" id="ARBA00022857"/>
    </source>
</evidence>
<dbReference type="PANTHER" id="PTHR47706:SF4">
    <property type="entry name" value="NMRA-LIKE DOMAIN-CONTAINING PROTEIN"/>
    <property type="match status" value="1"/>
</dbReference>
<evidence type="ECO:0000256" key="3">
    <source>
        <dbReference type="ARBA" id="ARBA00023002"/>
    </source>
</evidence>
<proteinExistence type="inferred from homology"/>